<evidence type="ECO:0000256" key="1">
    <source>
        <dbReference type="ARBA" id="ARBA00004429"/>
    </source>
</evidence>
<dbReference type="GO" id="GO:0015276">
    <property type="term" value="F:ligand-gated monoatomic ion channel activity"/>
    <property type="evidence" value="ECO:0007669"/>
    <property type="project" value="InterPro"/>
</dbReference>
<evidence type="ECO:0000256" key="6">
    <source>
        <dbReference type="ARBA" id="ARBA00022692"/>
    </source>
</evidence>
<accession>A0A833JFP5</accession>
<evidence type="ECO:0000256" key="5">
    <source>
        <dbReference type="ARBA" id="ARBA00022475"/>
    </source>
</evidence>
<dbReference type="PANTHER" id="PTHR30614:SF0">
    <property type="entry name" value="L-CYSTINE TRANSPORT SYSTEM PERMEASE PROTEIN TCYL"/>
    <property type="match status" value="1"/>
</dbReference>
<dbReference type="InterPro" id="IPR010065">
    <property type="entry name" value="AA_ABC_transptr_permease_3TM"/>
</dbReference>
<evidence type="ECO:0000256" key="11">
    <source>
        <dbReference type="RuleBase" id="RU363032"/>
    </source>
</evidence>
<evidence type="ECO:0000256" key="2">
    <source>
        <dbReference type="ARBA" id="ARBA00010072"/>
    </source>
</evidence>
<dbReference type="SMART" id="SM00062">
    <property type="entry name" value="PBPb"/>
    <property type="match status" value="1"/>
</dbReference>
<evidence type="ECO:0000259" key="12">
    <source>
        <dbReference type="PROSITE" id="PS50928"/>
    </source>
</evidence>
<dbReference type="InterPro" id="IPR018313">
    <property type="entry name" value="SBP_3_CS"/>
</dbReference>
<dbReference type="Pfam" id="PF00497">
    <property type="entry name" value="SBP_bac_3"/>
    <property type="match status" value="1"/>
</dbReference>
<evidence type="ECO:0000256" key="7">
    <source>
        <dbReference type="ARBA" id="ARBA00022729"/>
    </source>
</evidence>
<organism evidence="13 14">
    <name type="scientific">Fluviispira multicolorata</name>
    <dbReference type="NCBI Taxonomy" id="2654512"/>
    <lineage>
        <taxon>Bacteria</taxon>
        <taxon>Pseudomonadati</taxon>
        <taxon>Bdellovibrionota</taxon>
        <taxon>Oligoflexia</taxon>
        <taxon>Silvanigrellales</taxon>
        <taxon>Silvanigrellaceae</taxon>
        <taxon>Fluviispira</taxon>
    </lineage>
</organism>
<evidence type="ECO:0000313" key="13">
    <source>
        <dbReference type="EMBL" id="KAB8033440.1"/>
    </source>
</evidence>
<sequence>MKKGDHTPMLNMRNIIVTLSCIFFSIHAFCSEKGILRWGSDANSGAPYVFRDAKDPSKIIGLDVDIIEAVAEKLNMKPVFIQNQWDGLIPGLNAGNYDVVIDGLEIIDEREQAIRFSDPYYITYEQLVVNKENHEINELKDLKGKRVATLPASLAYKILEDTGDVQIKKYGEEINAYADLASGERLDAVLLDAPIAQYYAKHNAKLKFVGPNIGYMKYGIAFKQDNNALRIKVNKALNILIKEGKIQTIIEKWGLWNPKMAEAWGVSVEPKTEAVGYKEYLRSMNLERTFIDKLKLYVDFFPLLAKGAVRTLEISMLAMVVAVVFGLFIALIRLYAHPVLSKLALTYVEIIRGTPLLIQLYLIFYGLPNLGIKFEPYVAAVIGLGMNYAASEAENYRAGISSIPHSQMDAAFALGMSRLEALRHIVIPQAMRVVIPPVTNDFIALIKDSSLVSVITLIELTTVYGQLASTYFDYLGIGLLTAAMYFLIGLPFARLSRMAEKYYSVNNKKQLKGVQS</sequence>
<dbReference type="Proteomes" id="UP000442694">
    <property type="component" value="Unassembled WGS sequence"/>
</dbReference>
<keyword evidence="4 11" id="KW-0813">Transport</keyword>
<dbReference type="InterPro" id="IPR035906">
    <property type="entry name" value="MetI-like_sf"/>
</dbReference>
<keyword evidence="5" id="KW-1003">Cell membrane</keyword>
<dbReference type="GO" id="GO:0006865">
    <property type="term" value="P:amino acid transport"/>
    <property type="evidence" value="ECO:0007669"/>
    <property type="project" value="UniProtKB-KW"/>
</dbReference>
<dbReference type="AlphaFoldDB" id="A0A833JFP5"/>
<dbReference type="CDD" id="cd13530">
    <property type="entry name" value="PBP2_peptides_like"/>
    <property type="match status" value="1"/>
</dbReference>
<feature type="domain" description="ABC transmembrane type-1" evidence="12">
    <location>
        <begin position="308"/>
        <end position="496"/>
    </location>
</feature>
<proteinExistence type="inferred from homology"/>
<dbReference type="InterPro" id="IPR043429">
    <property type="entry name" value="ArtM/GltK/GlnP/TcyL/YhdX-like"/>
</dbReference>
<dbReference type="EMBL" id="WFLN01000004">
    <property type="protein sequence ID" value="KAB8033440.1"/>
    <property type="molecule type" value="Genomic_DNA"/>
</dbReference>
<gene>
    <name evidence="13" type="ORF">GCL57_01690</name>
</gene>
<dbReference type="InterPro" id="IPR001320">
    <property type="entry name" value="Iontro_rcpt_C"/>
</dbReference>
<dbReference type="SMART" id="SM00079">
    <property type="entry name" value="PBPe"/>
    <property type="match status" value="1"/>
</dbReference>
<evidence type="ECO:0000256" key="3">
    <source>
        <dbReference type="ARBA" id="ARBA00010333"/>
    </source>
</evidence>
<comment type="subcellular location">
    <subcellularLocation>
        <location evidence="1">Cell inner membrane</location>
        <topology evidence="1">Multi-pass membrane protein</topology>
    </subcellularLocation>
    <subcellularLocation>
        <location evidence="11">Cell membrane</location>
        <topology evidence="11">Multi-pass membrane protein</topology>
    </subcellularLocation>
</comment>
<dbReference type="SUPFAM" id="SSF53850">
    <property type="entry name" value="Periplasmic binding protein-like II"/>
    <property type="match status" value="1"/>
</dbReference>
<feature type="transmembrane region" description="Helical" evidence="11">
    <location>
        <begin position="474"/>
        <end position="493"/>
    </location>
</feature>
<comment type="similarity">
    <text evidence="2">Belongs to the binding-protein-dependent transport system permease family. HisMQ subfamily.</text>
</comment>
<evidence type="ECO:0000256" key="8">
    <source>
        <dbReference type="ARBA" id="ARBA00022970"/>
    </source>
</evidence>
<dbReference type="Pfam" id="PF00528">
    <property type="entry name" value="BPD_transp_1"/>
    <property type="match status" value="1"/>
</dbReference>
<keyword evidence="7" id="KW-0732">Signal</keyword>
<keyword evidence="9 11" id="KW-1133">Transmembrane helix</keyword>
<evidence type="ECO:0000256" key="4">
    <source>
        <dbReference type="ARBA" id="ARBA00022448"/>
    </source>
</evidence>
<keyword evidence="6 11" id="KW-0812">Transmembrane</keyword>
<dbReference type="InterPro" id="IPR000515">
    <property type="entry name" value="MetI-like"/>
</dbReference>
<feature type="transmembrane region" description="Helical" evidence="11">
    <location>
        <begin position="314"/>
        <end position="335"/>
    </location>
</feature>
<dbReference type="NCBIfam" id="TIGR01726">
    <property type="entry name" value="HEQRo_perm_3TM"/>
    <property type="match status" value="1"/>
</dbReference>
<dbReference type="CDD" id="cd06261">
    <property type="entry name" value="TM_PBP2"/>
    <property type="match status" value="1"/>
</dbReference>
<evidence type="ECO:0000313" key="14">
    <source>
        <dbReference type="Proteomes" id="UP000442694"/>
    </source>
</evidence>
<evidence type="ECO:0000256" key="9">
    <source>
        <dbReference type="ARBA" id="ARBA00022989"/>
    </source>
</evidence>
<dbReference type="Gene3D" id="3.40.190.10">
    <property type="entry name" value="Periplasmic binding protein-like II"/>
    <property type="match status" value="2"/>
</dbReference>
<dbReference type="PROSITE" id="PS01039">
    <property type="entry name" value="SBP_BACTERIAL_3"/>
    <property type="match status" value="1"/>
</dbReference>
<comment type="similarity">
    <text evidence="3">Belongs to the bacterial solute-binding protein 3 family.</text>
</comment>
<feature type="transmembrane region" description="Helical" evidence="11">
    <location>
        <begin position="347"/>
        <end position="367"/>
    </location>
</feature>
<dbReference type="PROSITE" id="PS50928">
    <property type="entry name" value="ABC_TM1"/>
    <property type="match status" value="1"/>
</dbReference>
<dbReference type="Gene3D" id="1.10.3720.10">
    <property type="entry name" value="MetI-like"/>
    <property type="match status" value="1"/>
</dbReference>
<comment type="caution">
    <text evidence="13">The sequence shown here is derived from an EMBL/GenBank/DDBJ whole genome shotgun (WGS) entry which is preliminary data.</text>
</comment>
<dbReference type="GO" id="GO:0043190">
    <property type="term" value="C:ATP-binding cassette (ABC) transporter complex"/>
    <property type="evidence" value="ECO:0007669"/>
    <property type="project" value="InterPro"/>
</dbReference>
<reference evidence="13 14" key="1">
    <citation type="submission" date="2019-10" db="EMBL/GenBank/DDBJ databases">
        <title>New genus of Silvanigrellaceae.</title>
        <authorList>
            <person name="Pitt A."/>
            <person name="Hahn M.W."/>
        </authorList>
    </citation>
    <scope>NUCLEOTIDE SEQUENCE [LARGE SCALE GENOMIC DNA]</scope>
    <source>
        <strain evidence="13 14">33A1-SZDP</strain>
    </source>
</reference>
<protein>
    <submittedName>
        <fullName evidence="13">ABC transporter permease subunit</fullName>
    </submittedName>
</protein>
<name>A0A833JFP5_9BACT</name>
<evidence type="ECO:0000256" key="10">
    <source>
        <dbReference type="ARBA" id="ARBA00023136"/>
    </source>
</evidence>
<keyword evidence="14" id="KW-1185">Reference proteome</keyword>
<dbReference type="RefSeq" id="WP_152211526.1">
    <property type="nucleotide sequence ID" value="NZ_WFLN01000004.1"/>
</dbReference>
<dbReference type="SUPFAM" id="SSF161098">
    <property type="entry name" value="MetI-like"/>
    <property type="match status" value="1"/>
</dbReference>
<dbReference type="InterPro" id="IPR001638">
    <property type="entry name" value="Solute-binding_3/MltF_N"/>
</dbReference>
<dbReference type="PANTHER" id="PTHR30614">
    <property type="entry name" value="MEMBRANE COMPONENT OF AMINO ACID ABC TRANSPORTER"/>
    <property type="match status" value="1"/>
</dbReference>
<keyword evidence="10 11" id="KW-0472">Membrane</keyword>
<keyword evidence="8" id="KW-0029">Amino-acid transport</keyword>